<dbReference type="Proteomes" id="UP000324646">
    <property type="component" value="Chromosome"/>
</dbReference>
<gene>
    <name evidence="2" type="ORF">FQB35_10360</name>
</gene>
<dbReference type="GO" id="GO:0046718">
    <property type="term" value="P:symbiont entry into host cell"/>
    <property type="evidence" value="ECO:0007669"/>
    <property type="project" value="InterPro"/>
</dbReference>
<dbReference type="OrthoDB" id="1937933at2"/>
<dbReference type="AlphaFoldDB" id="A0A5C0SEF3"/>
<organism evidence="2 3">
    <name type="scientific">Crassaminicella thermophila</name>
    <dbReference type="NCBI Taxonomy" id="2599308"/>
    <lineage>
        <taxon>Bacteria</taxon>
        <taxon>Bacillati</taxon>
        <taxon>Bacillota</taxon>
        <taxon>Clostridia</taxon>
        <taxon>Eubacteriales</taxon>
        <taxon>Clostridiaceae</taxon>
        <taxon>Crassaminicella</taxon>
    </lineage>
</organism>
<feature type="compositionally biased region" description="Basic and acidic residues" evidence="1">
    <location>
        <begin position="37"/>
        <end position="57"/>
    </location>
</feature>
<dbReference type="GO" id="GO:0019062">
    <property type="term" value="P:virion attachment to host cell"/>
    <property type="evidence" value="ECO:0007669"/>
    <property type="project" value="InterPro"/>
</dbReference>
<dbReference type="InterPro" id="IPR005068">
    <property type="entry name" value="Phage_lambda_Stf-r2"/>
</dbReference>
<dbReference type="KEGG" id="crs:FQB35_10360"/>
<evidence type="ECO:0000256" key="1">
    <source>
        <dbReference type="SAM" id="MobiDB-lite"/>
    </source>
</evidence>
<keyword evidence="3" id="KW-1185">Reference proteome</keyword>
<evidence type="ECO:0000313" key="2">
    <source>
        <dbReference type="EMBL" id="QEK12701.1"/>
    </source>
</evidence>
<dbReference type="CDD" id="cd19958">
    <property type="entry name" value="pyocin_knob"/>
    <property type="match status" value="1"/>
</dbReference>
<dbReference type="RefSeq" id="WP_148809847.1">
    <property type="nucleotide sequence ID" value="NZ_CP042243.1"/>
</dbReference>
<name>A0A5C0SEF3_CRATE</name>
<sequence>MPDLTTNIGLKKPAGNETADIDMINENMDIIDAEVAKKASATEDGRMSKEDKTKLDSIEDNANNYQHPSVHPATMITEDSTHRFVTDSEKSDWNSKETPSGAQAKADTAEQNAKNYADSIKPTKLSQLSNDVGYITAQRAISDSVTSTSSTVAASSKAVKTAYDKAVVALNTANSKLDKTSKAADSDKLDGKNYTEFMTLVNLGTTNQDPNTTTYGHILTKHGNAPDSVHYWHIQTYFYSTIGGNAMQIAVQYNSGNAMYVRSRYSGTWTAWAKVWTNMHDGSGSGLDADMVDGLHFREYNGSLQYYYGGKWKNLNGNAYDASKIRVGAVDHIRGDVGEVNILNITGSGELINLAVHLCDNADLYSLRVNIDGSDIINLSDYVMQTYADTSGSLTFVNAPIRFDSSLSIYVDVTSSYNSVVYGYVLD</sequence>
<evidence type="ECO:0008006" key="4">
    <source>
        <dbReference type="Google" id="ProtNLM"/>
    </source>
</evidence>
<reference evidence="2 3" key="1">
    <citation type="submission" date="2019-07" db="EMBL/GenBank/DDBJ databases">
        <title>Complete genome of Crassaminicella thermophila SY095.</title>
        <authorList>
            <person name="Li X."/>
        </authorList>
    </citation>
    <scope>NUCLEOTIDE SEQUENCE [LARGE SCALE GENOMIC DNA]</scope>
    <source>
        <strain evidence="2 3">SY095</strain>
    </source>
</reference>
<accession>A0A5C0SEF3</accession>
<evidence type="ECO:0000313" key="3">
    <source>
        <dbReference type="Proteomes" id="UP000324646"/>
    </source>
</evidence>
<protein>
    <recommendedName>
        <fullName evidence="4">Phage tail fibre repeat-containing protein</fullName>
    </recommendedName>
</protein>
<feature type="compositionally biased region" description="Basic and acidic residues" evidence="1">
    <location>
        <begin position="79"/>
        <end position="95"/>
    </location>
</feature>
<dbReference type="Pfam" id="PF03406">
    <property type="entry name" value="Phage_fiber_2"/>
    <property type="match status" value="1"/>
</dbReference>
<feature type="region of interest" description="Disordered" evidence="1">
    <location>
        <begin position="37"/>
        <end position="108"/>
    </location>
</feature>
<proteinExistence type="predicted"/>
<dbReference type="EMBL" id="CP042243">
    <property type="protein sequence ID" value="QEK12701.1"/>
    <property type="molecule type" value="Genomic_DNA"/>
</dbReference>